<feature type="domain" description="Major facilitator superfamily (MFS) profile" evidence="6">
    <location>
        <begin position="1"/>
        <end position="161"/>
    </location>
</feature>
<accession>A0A3M8AHM5</accession>
<keyword evidence="4 5" id="KW-0472">Membrane</keyword>
<dbReference type="Proteomes" id="UP000275048">
    <property type="component" value="Unassembled WGS sequence"/>
</dbReference>
<reference evidence="7 8" key="1">
    <citation type="submission" date="2018-10" db="EMBL/GenBank/DDBJ databases">
        <title>Isolation, diversity and antibacterial activity of antinobacteria from the wheat rhizosphere soil.</title>
        <authorList>
            <person name="Sun T."/>
        </authorList>
    </citation>
    <scope>NUCLEOTIDE SEQUENCE [LARGE SCALE GENOMIC DNA]</scope>
    <source>
        <strain evidence="7 8">SJ-23</strain>
    </source>
</reference>
<dbReference type="AlphaFoldDB" id="A0A3M8AHM5"/>
<evidence type="ECO:0000256" key="1">
    <source>
        <dbReference type="ARBA" id="ARBA00004651"/>
    </source>
</evidence>
<sequence length="161" mass="16534">MLLALFAGASAVGGLLYGSVRLRSTMERQLVVLTLALLLVTVATGLVGGTIAALIGFAVSGLCLAPVFIVGYLTANLRSDPRVRTEANAWIDTAVTLGAALGAAVVGALTDTADPGHALALGIVAPAVILAMCTPFLLRMRRADHAVRSGHTEQGERPEPH</sequence>
<evidence type="ECO:0000313" key="8">
    <source>
        <dbReference type="Proteomes" id="UP000275048"/>
    </source>
</evidence>
<evidence type="ECO:0000256" key="2">
    <source>
        <dbReference type="ARBA" id="ARBA00022692"/>
    </source>
</evidence>
<dbReference type="PROSITE" id="PS50850">
    <property type="entry name" value="MFS"/>
    <property type="match status" value="1"/>
</dbReference>
<organism evidence="7 8">
    <name type="scientific">Agromyces tardus</name>
    <dbReference type="NCBI Taxonomy" id="2583849"/>
    <lineage>
        <taxon>Bacteria</taxon>
        <taxon>Bacillati</taxon>
        <taxon>Actinomycetota</taxon>
        <taxon>Actinomycetes</taxon>
        <taxon>Micrococcales</taxon>
        <taxon>Microbacteriaceae</taxon>
        <taxon>Agromyces</taxon>
    </lineage>
</organism>
<evidence type="ECO:0000256" key="5">
    <source>
        <dbReference type="SAM" id="Phobius"/>
    </source>
</evidence>
<dbReference type="InterPro" id="IPR020846">
    <property type="entry name" value="MFS_dom"/>
</dbReference>
<dbReference type="Pfam" id="PF07690">
    <property type="entry name" value="MFS_1"/>
    <property type="match status" value="1"/>
</dbReference>
<evidence type="ECO:0000259" key="6">
    <source>
        <dbReference type="PROSITE" id="PS50850"/>
    </source>
</evidence>
<dbReference type="PANTHER" id="PTHR23542">
    <property type="match status" value="1"/>
</dbReference>
<comment type="subcellular location">
    <subcellularLocation>
        <location evidence="1">Cell membrane</location>
        <topology evidence="1">Multi-pass membrane protein</topology>
    </subcellularLocation>
</comment>
<evidence type="ECO:0000313" key="7">
    <source>
        <dbReference type="EMBL" id="RNB49995.1"/>
    </source>
</evidence>
<dbReference type="InterPro" id="IPR011701">
    <property type="entry name" value="MFS"/>
</dbReference>
<dbReference type="Gene3D" id="1.20.1250.20">
    <property type="entry name" value="MFS general substrate transporter like domains"/>
    <property type="match status" value="1"/>
</dbReference>
<dbReference type="InterPro" id="IPR036259">
    <property type="entry name" value="MFS_trans_sf"/>
</dbReference>
<proteinExistence type="predicted"/>
<dbReference type="EMBL" id="RHHB01000012">
    <property type="protein sequence ID" value="RNB49995.1"/>
    <property type="molecule type" value="Genomic_DNA"/>
</dbReference>
<protein>
    <submittedName>
        <fullName evidence="7">MFS transporter</fullName>
    </submittedName>
</protein>
<feature type="transmembrane region" description="Helical" evidence="5">
    <location>
        <begin position="42"/>
        <end position="75"/>
    </location>
</feature>
<feature type="transmembrane region" description="Helical" evidence="5">
    <location>
        <begin position="87"/>
        <end position="110"/>
    </location>
</feature>
<dbReference type="GO" id="GO:0022857">
    <property type="term" value="F:transmembrane transporter activity"/>
    <property type="evidence" value="ECO:0007669"/>
    <property type="project" value="InterPro"/>
</dbReference>
<gene>
    <name evidence="7" type="ORF">EDM22_08655</name>
</gene>
<dbReference type="PANTHER" id="PTHR23542:SF1">
    <property type="entry name" value="MAJOR FACILITATOR SUPERFAMILY (MFS) PROFILE DOMAIN-CONTAINING PROTEIN"/>
    <property type="match status" value="1"/>
</dbReference>
<keyword evidence="2 5" id="KW-0812">Transmembrane</keyword>
<dbReference type="GO" id="GO:0005886">
    <property type="term" value="C:plasma membrane"/>
    <property type="evidence" value="ECO:0007669"/>
    <property type="project" value="UniProtKB-SubCell"/>
</dbReference>
<keyword evidence="8" id="KW-1185">Reference proteome</keyword>
<keyword evidence="3 5" id="KW-1133">Transmembrane helix</keyword>
<name>A0A3M8AHM5_9MICO</name>
<comment type="caution">
    <text evidence="7">The sequence shown here is derived from an EMBL/GenBank/DDBJ whole genome shotgun (WGS) entry which is preliminary data.</text>
</comment>
<feature type="transmembrane region" description="Helical" evidence="5">
    <location>
        <begin position="116"/>
        <end position="138"/>
    </location>
</feature>
<evidence type="ECO:0000256" key="3">
    <source>
        <dbReference type="ARBA" id="ARBA00022989"/>
    </source>
</evidence>
<evidence type="ECO:0000256" key="4">
    <source>
        <dbReference type="ARBA" id="ARBA00023136"/>
    </source>
</evidence>
<dbReference type="SUPFAM" id="SSF103473">
    <property type="entry name" value="MFS general substrate transporter"/>
    <property type="match status" value="1"/>
</dbReference>